<dbReference type="InterPro" id="IPR006468">
    <property type="entry name" value="NarG"/>
</dbReference>
<dbReference type="CDD" id="cd02776">
    <property type="entry name" value="MopB_CT_Nitrate-R-NarG-like"/>
    <property type="match status" value="1"/>
</dbReference>
<comment type="cofactor">
    <cofactor evidence="2">
        <name>[4Fe-4S] cluster</name>
        <dbReference type="ChEBI" id="CHEBI:49883"/>
    </cofactor>
</comment>
<evidence type="ECO:0000256" key="15">
    <source>
        <dbReference type="SAM" id="MobiDB-lite"/>
    </source>
</evidence>
<evidence type="ECO:0000259" key="16">
    <source>
        <dbReference type="PROSITE" id="PS51669"/>
    </source>
</evidence>
<dbReference type="SUPFAM" id="SSF53706">
    <property type="entry name" value="Formate dehydrogenase/DMSO reductase, domains 1-3"/>
    <property type="match status" value="1"/>
</dbReference>
<dbReference type="GO" id="GO:0046872">
    <property type="term" value="F:metal ion binding"/>
    <property type="evidence" value="ECO:0007669"/>
    <property type="project" value="UniProtKB-KW"/>
</dbReference>
<keyword evidence="11" id="KW-0408">Iron</keyword>
<evidence type="ECO:0000256" key="14">
    <source>
        <dbReference type="ARBA" id="ARBA00048294"/>
    </source>
</evidence>
<evidence type="ECO:0000256" key="9">
    <source>
        <dbReference type="ARBA" id="ARBA00022723"/>
    </source>
</evidence>
<dbReference type="NCBIfam" id="TIGR01580">
    <property type="entry name" value="narG"/>
    <property type="match status" value="1"/>
</dbReference>
<dbReference type="InterPro" id="IPR006657">
    <property type="entry name" value="MoPterin_dinucl-bd_dom"/>
</dbReference>
<evidence type="ECO:0000256" key="5">
    <source>
        <dbReference type="ARBA" id="ARBA00012500"/>
    </source>
</evidence>
<dbReference type="PATRIC" id="fig|1461584.3.peg.2382"/>
<dbReference type="Pfam" id="PF00384">
    <property type="entry name" value="Molybdopterin"/>
    <property type="match status" value="1"/>
</dbReference>
<keyword evidence="10" id="KW-0560">Oxidoreductase</keyword>
<keyword evidence="8" id="KW-0500">Molybdenum</keyword>
<dbReference type="GO" id="GO:0043546">
    <property type="term" value="F:molybdopterin cofactor binding"/>
    <property type="evidence" value="ECO:0007669"/>
    <property type="project" value="InterPro"/>
</dbReference>
<dbReference type="SUPFAM" id="SSF50692">
    <property type="entry name" value="ADC-like"/>
    <property type="match status" value="1"/>
</dbReference>
<protein>
    <recommendedName>
        <fullName evidence="5">nitrate reductase (quinone)</fullName>
        <ecNumber evidence="5">1.7.5.1</ecNumber>
    </recommendedName>
</protein>
<evidence type="ECO:0000256" key="3">
    <source>
        <dbReference type="ARBA" id="ARBA00004202"/>
    </source>
</evidence>
<feature type="domain" description="4Fe-4S Mo/W bis-MGD-type" evidence="16">
    <location>
        <begin position="54"/>
        <end position="118"/>
    </location>
</feature>
<dbReference type="EMBL" id="LN483071">
    <property type="protein sequence ID" value="CEA09044.1"/>
    <property type="molecule type" value="Genomic_DNA"/>
</dbReference>
<feature type="region of interest" description="Disordered" evidence="15">
    <location>
        <begin position="379"/>
        <end position="398"/>
    </location>
</feature>
<dbReference type="InterPro" id="IPR009010">
    <property type="entry name" value="Asp_de-COase-like_dom_sf"/>
</dbReference>
<dbReference type="GO" id="GO:0009325">
    <property type="term" value="C:nitrate reductase complex"/>
    <property type="evidence" value="ECO:0007669"/>
    <property type="project" value="InterPro"/>
</dbReference>
<dbReference type="InterPro" id="IPR027467">
    <property type="entry name" value="MopterinOxRdtase_cofactor_BS"/>
</dbReference>
<comment type="catalytic activity">
    <reaction evidence="14">
        <text>nitrate + a quinol = a quinone + nitrite + H2O</text>
        <dbReference type="Rhea" id="RHEA:56144"/>
        <dbReference type="ChEBI" id="CHEBI:15377"/>
        <dbReference type="ChEBI" id="CHEBI:16301"/>
        <dbReference type="ChEBI" id="CHEBI:17632"/>
        <dbReference type="ChEBI" id="CHEBI:24646"/>
        <dbReference type="ChEBI" id="CHEBI:132124"/>
        <dbReference type="EC" id="1.7.5.1"/>
    </reaction>
</comment>
<evidence type="ECO:0000256" key="4">
    <source>
        <dbReference type="ARBA" id="ARBA00010312"/>
    </source>
</evidence>
<dbReference type="InterPro" id="IPR037943">
    <property type="entry name" value="MopB_CT_Nitrate-R-NarG-like"/>
</dbReference>
<reference evidence="17" key="1">
    <citation type="submission" date="2014-07" db="EMBL/GenBank/DDBJ databases">
        <authorList>
            <person name="Urmite Genomes Urmite Genomes"/>
        </authorList>
    </citation>
    <scope>NUCLEOTIDE SEQUENCE</scope>
    <source>
        <strain evidence="17">11W110_air</strain>
    </source>
</reference>
<evidence type="ECO:0000256" key="11">
    <source>
        <dbReference type="ARBA" id="ARBA00023004"/>
    </source>
</evidence>
<keyword evidence="12" id="KW-0411">Iron-sulfur</keyword>
<evidence type="ECO:0000256" key="12">
    <source>
        <dbReference type="ARBA" id="ARBA00023014"/>
    </source>
</evidence>
<evidence type="ECO:0000256" key="8">
    <source>
        <dbReference type="ARBA" id="ARBA00022505"/>
    </source>
</evidence>
<accession>A0A078MRZ0</accession>
<dbReference type="InterPro" id="IPR006963">
    <property type="entry name" value="Mopterin_OxRdtase_4Fe-4S_dom"/>
</dbReference>
<dbReference type="PROSITE" id="PS51669">
    <property type="entry name" value="4FE4S_MOW_BIS_MGD"/>
    <property type="match status" value="1"/>
</dbReference>
<keyword evidence="13" id="KW-0472">Membrane</keyword>
<proteinExistence type="inferred from homology"/>
<dbReference type="Pfam" id="PF01568">
    <property type="entry name" value="Molydop_binding"/>
    <property type="match status" value="1"/>
</dbReference>
<comment type="subcellular location">
    <subcellularLocation>
        <location evidence="3">Cell membrane</location>
        <topology evidence="3">Peripheral membrane protein</topology>
    </subcellularLocation>
</comment>
<gene>
    <name evidence="17" type="primary">narG</name>
    <name evidence="17" type="ORF">BN1051_02407</name>
</gene>
<dbReference type="AlphaFoldDB" id="A0A078MRZ0"/>
<dbReference type="EC" id="1.7.5.1" evidence="5"/>
<evidence type="ECO:0000256" key="2">
    <source>
        <dbReference type="ARBA" id="ARBA00001966"/>
    </source>
</evidence>
<evidence type="ECO:0000256" key="6">
    <source>
        <dbReference type="ARBA" id="ARBA00022475"/>
    </source>
</evidence>
<dbReference type="Gene3D" id="3.40.50.12440">
    <property type="match status" value="1"/>
</dbReference>
<evidence type="ECO:0000256" key="1">
    <source>
        <dbReference type="ARBA" id="ARBA00001942"/>
    </source>
</evidence>
<keyword evidence="6" id="KW-1003">Cell membrane</keyword>
<dbReference type="SMART" id="SM00926">
    <property type="entry name" value="Molybdop_Fe4S4"/>
    <property type="match status" value="1"/>
</dbReference>
<dbReference type="GO" id="GO:0160182">
    <property type="term" value="F:nitrate reductase (quinone) activity"/>
    <property type="evidence" value="ECO:0007669"/>
    <property type="project" value="UniProtKB-EC"/>
</dbReference>
<dbReference type="InterPro" id="IPR050123">
    <property type="entry name" value="Prok_molybdopt-oxidoreductase"/>
</dbReference>
<dbReference type="GO" id="GO:0042126">
    <property type="term" value="P:nitrate metabolic process"/>
    <property type="evidence" value="ECO:0007669"/>
    <property type="project" value="InterPro"/>
</dbReference>
<evidence type="ECO:0000256" key="13">
    <source>
        <dbReference type="ARBA" id="ARBA00023136"/>
    </source>
</evidence>
<comment type="similarity">
    <text evidence="4">Belongs to the prokaryotic molybdopterin-containing oxidoreductase family.</text>
</comment>
<evidence type="ECO:0000256" key="10">
    <source>
        <dbReference type="ARBA" id="ARBA00023002"/>
    </source>
</evidence>
<evidence type="ECO:0000313" key="17">
    <source>
        <dbReference type="EMBL" id="CEA09044.1"/>
    </source>
</evidence>
<organism evidence="17">
    <name type="scientific">Arthrobacter saudimassiliensis</name>
    <dbReference type="NCBI Taxonomy" id="1461584"/>
    <lineage>
        <taxon>Bacteria</taxon>
        <taxon>Bacillati</taxon>
        <taxon>Actinomycetota</taxon>
        <taxon>Actinomycetes</taxon>
        <taxon>Micrococcales</taxon>
        <taxon>Micrococcaceae</taxon>
        <taxon>Arthrobacter</taxon>
    </lineage>
</organism>
<sequence>MVSSPAGIDGPASDALLGFGRFFTRWDESADGRAVYREGGRQADDFYRNRWSHDKIVRSTHGVNCTGSCSWKVYVKDGIITWEAQETDYPSVGPDRAEYEPRGCPRGAAFSWYTYSPTRVRYPYLRGVLAEMYREAKRDTGGDPVLAWERIVTDPEKRRRYQQARGKGGLVRSSWAEALELTAAAHVYTVKTFGPDRCTGFSPIPAMSMVSHAAGARFINLIGGVMNSFYDWYADLPVASPQVFGDQTDVPESGDWWDATYLMMWGSNIPVTRTPDAHWMVEARYRGTKVVSVSPDYADNTKFADEWLPAAAGSDAALAMAMGHVMLKENFVDRRVPFFEDYVLQYTDLPFLVTLDERDDGTVVPGKFLTAADLAGADPAGSGAGGRGAHRAGGPRPGAAGADAAFKTVLLDRDAGTPVVPNGSIGHRYNEADAGKWNLDLAGVRPSLSAADTAGWDGSVSPLQLPAFTDPDGTGSVLQRGVPVAVVAGRKVTTVFDLMLAQYGVGRDGLPGSWAGGYDDAATPYTPAWQEEITSVGADAVIRTARQFAQNAEDSGGRSMIILGAGLCHWYHGDVTYRAILALLMLTGCEGRNGGGWAHYVGQEKCRPITGWAAMAAATDWTRPPRFMIGTGFWYMHTDQWRSDGYSGDALHSPLADGHLAGMHTADLLAKSVRMGWMPFYPQFDKRSSLDVADAAAAAVAAGDAPDEGRWVADRLKEGSLRFAIEDVDAPENWPRTLLLWRSNLFGSSAKGEEYFQKHLLGTLSNVQGADHGDSRPRDVAWHGQAPEGKLDLLVTADFRMTSSTLLSDVVFPAATWYEKNDLNTTDMHPYIHAFTPAIAPPWEAKSDYELFRLLSEEFSRQAQTHLGVRKDLVATPLTHDTPGEIHQPGGHAPDWKGTDLPAVPGQNLPSLKVVERDYTAIGSRFVAVGPLAEQLGFVTKNVTYDVGEQVVQLAQRHGVFDSGPAAGRPAVDTAPKMAEAILLFSGTTNGALAVQGFRHLEQRTGMPLVDLAEGSEEKRITYAATQEQPVPVLTSPEWSGSETGGRRYAPFTINIERLKPFHTLTGRMHFFLDHDWMRDMGETLPIYRPPLDMHRLFGEPQLGQRGELSVAVRYLTPHNKWAIHSEYQDNLFMLSLSRGGTAVWMSPQDAKLIEVADNDWVECVNTNGVLVGRAIVSSRMPAGIIYVHHAQERIIDTPKSEATGRRGGIHNSVTRILLKPTHMIGGYAQLSWAFNYLGPTGVQRDIVSVVRKRSQEVRY</sequence>
<keyword evidence="9" id="KW-0479">Metal-binding</keyword>
<keyword evidence="7" id="KW-0004">4Fe-4S</keyword>
<dbReference type="PANTHER" id="PTHR43105:SF2">
    <property type="entry name" value="RESPIRATORY NITRATE REDUCTASE 2 ALPHA CHAIN"/>
    <property type="match status" value="1"/>
</dbReference>
<dbReference type="InterPro" id="IPR006656">
    <property type="entry name" value="Mopterin_OxRdtase"/>
</dbReference>
<dbReference type="GO" id="GO:0005886">
    <property type="term" value="C:plasma membrane"/>
    <property type="evidence" value="ECO:0007669"/>
    <property type="project" value="UniProtKB-SubCell"/>
</dbReference>
<dbReference type="GO" id="GO:0051539">
    <property type="term" value="F:4 iron, 4 sulfur cluster binding"/>
    <property type="evidence" value="ECO:0007669"/>
    <property type="project" value="UniProtKB-KW"/>
</dbReference>
<name>A0A078MRZ0_9MICC</name>
<evidence type="ECO:0000256" key="7">
    <source>
        <dbReference type="ARBA" id="ARBA00022485"/>
    </source>
</evidence>
<dbReference type="PANTHER" id="PTHR43105">
    <property type="entry name" value="RESPIRATORY NITRATE REDUCTASE"/>
    <property type="match status" value="1"/>
</dbReference>
<dbReference type="PROSITE" id="PS00551">
    <property type="entry name" value="MOLYBDOPTERIN_PROK_1"/>
    <property type="match status" value="1"/>
</dbReference>
<comment type="cofactor">
    <cofactor evidence="1">
        <name>Mo-bis(molybdopterin guanine dinucleotide)</name>
        <dbReference type="ChEBI" id="CHEBI:60539"/>
    </cofactor>
</comment>